<accession>A0ABS5QCZ2</accession>
<dbReference type="Proteomes" id="UP000766336">
    <property type="component" value="Unassembled WGS sequence"/>
</dbReference>
<gene>
    <name evidence="2" type="ORF">KHU32_11470</name>
</gene>
<dbReference type="PROSITE" id="PS51819">
    <property type="entry name" value="VOC"/>
    <property type="match status" value="1"/>
</dbReference>
<dbReference type="Pfam" id="PF13468">
    <property type="entry name" value="Glyoxalase_3"/>
    <property type="match status" value="1"/>
</dbReference>
<evidence type="ECO:0000259" key="1">
    <source>
        <dbReference type="PROSITE" id="PS51819"/>
    </source>
</evidence>
<feature type="domain" description="VOC" evidence="1">
    <location>
        <begin position="8"/>
        <end position="149"/>
    </location>
</feature>
<dbReference type="InterPro" id="IPR029068">
    <property type="entry name" value="Glyas_Bleomycin-R_OHBP_Dase"/>
</dbReference>
<dbReference type="RefSeq" id="WP_213670224.1">
    <property type="nucleotide sequence ID" value="NZ_JAHCDA010000002.1"/>
</dbReference>
<comment type="caution">
    <text evidence="2">The sequence shown here is derived from an EMBL/GenBank/DDBJ whole genome shotgun (WGS) entry which is preliminary data.</text>
</comment>
<reference evidence="2 3" key="1">
    <citation type="submission" date="2021-05" db="EMBL/GenBank/DDBJ databases">
        <title>Roseococcus sp. XZZS9, whole genome shotgun sequencing project.</title>
        <authorList>
            <person name="Zhao G."/>
            <person name="Shen L."/>
        </authorList>
    </citation>
    <scope>NUCLEOTIDE SEQUENCE [LARGE SCALE GENOMIC DNA]</scope>
    <source>
        <strain evidence="2 3">XZZS9</strain>
    </source>
</reference>
<dbReference type="PANTHER" id="PTHR40265">
    <property type="entry name" value="BLL2707 PROTEIN"/>
    <property type="match status" value="1"/>
</dbReference>
<dbReference type="Gene3D" id="3.10.180.10">
    <property type="entry name" value="2,3-Dihydroxybiphenyl 1,2-Dioxygenase, domain 1"/>
    <property type="match status" value="1"/>
</dbReference>
<dbReference type="PANTHER" id="PTHR40265:SF1">
    <property type="entry name" value="GLYOXALASE-LIKE DOMAIN-CONTAINING PROTEIN"/>
    <property type="match status" value="1"/>
</dbReference>
<evidence type="ECO:0000313" key="3">
    <source>
        <dbReference type="Proteomes" id="UP000766336"/>
    </source>
</evidence>
<sequence length="282" mass="29899">MTLRHILGVDHMVFAVRDLDAAAKDWEGLGFTLSPRGTHSPQMGSGNYTIMFGDDYMELLGILAPTPHNEPVRRWLETREGIERCAFTTDDAAAGVAEVQRRGVAATGPIAFGRPVPMPDGSMSEARFEVFHWPVTLRPGGMRIFACQHFTRDAVWIPELQSHANGATGIARVEVLARDPKAAAGEMAGLIDSTVSTAADGAVAVPTGRGRAEIVFLDRDRLAARHPGISLDGLPEEGAAALVLTTRSLEKAAQALGTAPGATVAVPASRATGAILRFVAED</sequence>
<evidence type="ECO:0000313" key="2">
    <source>
        <dbReference type="EMBL" id="MBS7811557.1"/>
    </source>
</evidence>
<dbReference type="SUPFAM" id="SSF54593">
    <property type="entry name" value="Glyoxalase/Bleomycin resistance protein/Dihydroxybiphenyl dioxygenase"/>
    <property type="match status" value="1"/>
</dbReference>
<protein>
    <submittedName>
        <fullName evidence="2">VOC family protein</fullName>
    </submittedName>
</protein>
<keyword evidence="3" id="KW-1185">Reference proteome</keyword>
<organism evidence="2 3">
    <name type="scientific">Roseococcus pinisoli</name>
    <dbReference type="NCBI Taxonomy" id="2835040"/>
    <lineage>
        <taxon>Bacteria</taxon>
        <taxon>Pseudomonadati</taxon>
        <taxon>Pseudomonadota</taxon>
        <taxon>Alphaproteobacteria</taxon>
        <taxon>Acetobacterales</taxon>
        <taxon>Roseomonadaceae</taxon>
        <taxon>Roseococcus</taxon>
    </lineage>
</organism>
<name>A0ABS5QCZ2_9PROT</name>
<dbReference type="InterPro" id="IPR037523">
    <property type="entry name" value="VOC_core"/>
</dbReference>
<dbReference type="InterPro" id="IPR025870">
    <property type="entry name" value="Glyoxalase-like_dom"/>
</dbReference>
<proteinExistence type="predicted"/>
<dbReference type="EMBL" id="JAHCDA010000002">
    <property type="protein sequence ID" value="MBS7811557.1"/>
    <property type="molecule type" value="Genomic_DNA"/>
</dbReference>